<keyword evidence="2" id="KW-0732">Signal</keyword>
<dbReference type="Pfam" id="PF01425">
    <property type="entry name" value="Amidase"/>
    <property type="match status" value="1"/>
</dbReference>
<name>A0A261Y6H0_9FUNG</name>
<dbReference type="EMBL" id="MVBO01000006">
    <property type="protein sequence ID" value="OZJ06179.1"/>
    <property type="molecule type" value="Genomic_DNA"/>
</dbReference>
<organism evidence="4 5">
    <name type="scientific">Bifiguratus adelaidae</name>
    <dbReference type="NCBI Taxonomy" id="1938954"/>
    <lineage>
        <taxon>Eukaryota</taxon>
        <taxon>Fungi</taxon>
        <taxon>Fungi incertae sedis</taxon>
        <taxon>Mucoromycota</taxon>
        <taxon>Mucoromycotina</taxon>
        <taxon>Endogonomycetes</taxon>
        <taxon>Endogonales</taxon>
        <taxon>Endogonales incertae sedis</taxon>
        <taxon>Bifiguratus</taxon>
    </lineage>
</organism>
<dbReference type="PANTHER" id="PTHR42678">
    <property type="entry name" value="AMIDASE"/>
    <property type="match status" value="1"/>
</dbReference>
<evidence type="ECO:0000313" key="4">
    <source>
        <dbReference type="EMBL" id="OZJ06179.1"/>
    </source>
</evidence>
<dbReference type="SUPFAM" id="SSF75304">
    <property type="entry name" value="Amidase signature (AS) enzymes"/>
    <property type="match status" value="1"/>
</dbReference>
<dbReference type="PANTHER" id="PTHR42678:SF34">
    <property type="entry name" value="OS04G0183300 PROTEIN"/>
    <property type="match status" value="1"/>
</dbReference>
<feature type="signal peptide" evidence="2">
    <location>
        <begin position="1"/>
        <end position="20"/>
    </location>
</feature>
<feature type="chain" id="PRO_5012492480" description="Amidase domain-containing protein" evidence="2">
    <location>
        <begin position="21"/>
        <end position="538"/>
    </location>
</feature>
<gene>
    <name evidence="4" type="ORF">BZG36_01023</name>
</gene>
<feature type="region of interest" description="Disordered" evidence="1">
    <location>
        <begin position="519"/>
        <end position="538"/>
    </location>
</feature>
<evidence type="ECO:0000256" key="2">
    <source>
        <dbReference type="SAM" id="SignalP"/>
    </source>
</evidence>
<accession>A0A261Y6H0</accession>
<feature type="domain" description="Amidase" evidence="3">
    <location>
        <begin position="46"/>
        <end position="486"/>
    </location>
</feature>
<dbReference type="OrthoDB" id="566138at2759"/>
<dbReference type="Gene3D" id="3.90.1300.10">
    <property type="entry name" value="Amidase signature (AS) domain"/>
    <property type="match status" value="1"/>
</dbReference>
<proteinExistence type="predicted"/>
<dbReference type="InterPro" id="IPR036928">
    <property type="entry name" value="AS_sf"/>
</dbReference>
<reference evidence="4 5" key="1">
    <citation type="journal article" date="2017" name="Mycologia">
        <title>Bifiguratus adelaidae, gen. et sp. nov., a new member of Mucoromycotina in endophytic and soil-dwelling habitats.</title>
        <authorList>
            <person name="Torres-Cruz T.J."/>
            <person name="Billingsley Tobias T.L."/>
            <person name="Almatruk M."/>
            <person name="Hesse C."/>
            <person name="Kuske C.R."/>
            <person name="Desiro A."/>
            <person name="Benucci G.M."/>
            <person name="Bonito G."/>
            <person name="Stajich J.E."/>
            <person name="Dunlap C."/>
            <person name="Arnold A.E."/>
            <person name="Porras-Alfaro A."/>
        </authorList>
    </citation>
    <scope>NUCLEOTIDE SEQUENCE [LARGE SCALE GENOMIC DNA]</scope>
    <source>
        <strain evidence="4 5">AZ0501</strain>
    </source>
</reference>
<dbReference type="Proteomes" id="UP000242875">
    <property type="component" value="Unassembled WGS sequence"/>
</dbReference>
<dbReference type="AlphaFoldDB" id="A0A261Y6H0"/>
<protein>
    <recommendedName>
        <fullName evidence="3">Amidase domain-containing protein</fullName>
    </recommendedName>
</protein>
<evidence type="ECO:0000256" key="1">
    <source>
        <dbReference type="SAM" id="MobiDB-lite"/>
    </source>
</evidence>
<keyword evidence="5" id="KW-1185">Reference proteome</keyword>
<evidence type="ECO:0000259" key="3">
    <source>
        <dbReference type="Pfam" id="PF01425"/>
    </source>
</evidence>
<evidence type="ECO:0000313" key="5">
    <source>
        <dbReference type="Proteomes" id="UP000242875"/>
    </source>
</evidence>
<sequence>MLASLWKVCLLLSLTTATFASKLDLLTATVKDLQGLLADGSVTSVELVKAYFDAIEKNNRKGFELRAVIETAPTALKLAEELDKERKEGKSRGPYHGIPILIKDNIATAPELGMNNTAGNFAVLANGLPIKSSFIGTKMTKAGLIIIGKANLSEFANFKGDITNGWSARGNQTQSAYVKGGFLAGGDPCGSSAGSGVGVSAGFAPVALGSETDGSIICPSNRAALYGIKPTVGLTSRSGVIPISATQDTVGPMAKSTWDAAAILSVIAGVDPEDPATSETGKYATDYTKYTHDASFKGLRIGVPRAIFYNATIGGFPEEIVTAANAAVKKLAELGATIVDPVTIPRAVDILTSNNETIVLETEIKVGLAEYLSKYTNTTVGGIATLGDIITYDDRYALSEFRVYAERNNENPTEECCQQLLVASYATSPDSEAYKSALKADTLIGASLPETLDKYNLDVMVLPSEGYTTTLPAVYRSPIGTVPLGYLKSTGQPYGLSFIGRRYSEDVLIRCMAAWEANSPPRKVPPQLASNPPALVYN</sequence>
<comment type="caution">
    <text evidence="4">The sequence shown here is derived from an EMBL/GenBank/DDBJ whole genome shotgun (WGS) entry which is preliminary data.</text>
</comment>
<dbReference type="InterPro" id="IPR023631">
    <property type="entry name" value="Amidase_dom"/>
</dbReference>